<dbReference type="Pfam" id="PF16173">
    <property type="entry name" value="DUF4874"/>
    <property type="match status" value="1"/>
</dbReference>
<dbReference type="InterPro" id="IPR032267">
    <property type="entry name" value="DUF4832"/>
</dbReference>
<dbReference type="OrthoDB" id="9760654at2"/>
<evidence type="ECO:0008006" key="5">
    <source>
        <dbReference type="Google" id="ProtNLM"/>
    </source>
</evidence>
<feature type="domain" description="DUF4832" evidence="1">
    <location>
        <begin position="237"/>
        <end position="448"/>
    </location>
</feature>
<feature type="domain" description="DUF4874" evidence="2">
    <location>
        <begin position="53"/>
        <end position="209"/>
    </location>
</feature>
<evidence type="ECO:0000259" key="2">
    <source>
        <dbReference type="Pfam" id="PF16173"/>
    </source>
</evidence>
<keyword evidence="3" id="KW-0614">Plasmid</keyword>
<dbReference type="Proteomes" id="UP000317835">
    <property type="component" value="Plasmid pElP_3"/>
</dbReference>
<geneLocation type="plasmid" evidence="4">
    <name>pelp_3</name>
</geneLocation>
<evidence type="ECO:0000259" key="1">
    <source>
        <dbReference type="Pfam" id="PF16116"/>
    </source>
</evidence>
<name>A0A518HF84_9BACT</name>
<protein>
    <recommendedName>
        <fullName evidence="5">DUF4832 domain-containing protein</fullName>
    </recommendedName>
</protein>
<organism evidence="3 4">
    <name type="scientific">Tautonia plasticadhaerens</name>
    <dbReference type="NCBI Taxonomy" id="2527974"/>
    <lineage>
        <taxon>Bacteria</taxon>
        <taxon>Pseudomonadati</taxon>
        <taxon>Planctomycetota</taxon>
        <taxon>Planctomycetia</taxon>
        <taxon>Isosphaerales</taxon>
        <taxon>Isosphaeraceae</taxon>
        <taxon>Tautonia</taxon>
    </lineage>
</organism>
<dbReference type="EMBL" id="CP036429">
    <property type="protein sequence ID" value="QDV39502.1"/>
    <property type="molecule type" value="Genomic_DNA"/>
</dbReference>
<dbReference type="InterPro" id="IPR032379">
    <property type="entry name" value="DUF4874"/>
</dbReference>
<evidence type="ECO:0000313" key="3">
    <source>
        <dbReference type="EMBL" id="QDV39502.1"/>
    </source>
</evidence>
<reference evidence="3 4" key="1">
    <citation type="submission" date="2019-02" db="EMBL/GenBank/DDBJ databases">
        <title>Deep-cultivation of Planctomycetes and their phenomic and genomic characterization uncovers novel biology.</title>
        <authorList>
            <person name="Wiegand S."/>
            <person name="Jogler M."/>
            <person name="Boedeker C."/>
            <person name="Pinto D."/>
            <person name="Vollmers J."/>
            <person name="Rivas-Marin E."/>
            <person name="Kohn T."/>
            <person name="Peeters S.H."/>
            <person name="Heuer A."/>
            <person name="Rast P."/>
            <person name="Oberbeckmann S."/>
            <person name="Bunk B."/>
            <person name="Jeske O."/>
            <person name="Meyerdierks A."/>
            <person name="Storesund J.E."/>
            <person name="Kallscheuer N."/>
            <person name="Luecker S."/>
            <person name="Lage O.M."/>
            <person name="Pohl T."/>
            <person name="Merkel B.J."/>
            <person name="Hornburger P."/>
            <person name="Mueller R.-W."/>
            <person name="Bruemmer F."/>
            <person name="Labrenz M."/>
            <person name="Spormann A.M."/>
            <person name="Op den Camp H."/>
            <person name="Overmann J."/>
            <person name="Amann R."/>
            <person name="Jetten M.S.M."/>
            <person name="Mascher T."/>
            <person name="Medema M.H."/>
            <person name="Devos D.P."/>
            <person name="Kaster A.-K."/>
            <person name="Ovreas L."/>
            <person name="Rohde M."/>
            <person name="Galperin M.Y."/>
            <person name="Jogler C."/>
        </authorList>
    </citation>
    <scope>NUCLEOTIDE SEQUENCE [LARGE SCALE GENOMIC DNA]</scope>
    <source>
        <strain evidence="3 4">ElP</strain>
        <plasmid evidence="4">pelp_3</plasmid>
    </source>
</reference>
<proteinExistence type="predicted"/>
<keyword evidence="4" id="KW-1185">Reference proteome</keyword>
<dbReference type="Pfam" id="PF16116">
    <property type="entry name" value="DUF4832"/>
    <property type="match status" value="1"/>
</dbReference>
<evidence type="ECO:0000313" key="4">
    <source>
        <dbReference type="Proteomes" id="UP000317835"/>
    </source>
</evidence>
<dbReference type="AlphaFoldDB" id="A0A518HF84"/>
<dbReference type="KEGG" id="tpla:ElP_74700"/>
<gene>
    <name evidence="3" type="ORF">ElP_74700</name>
</gene>
<dbReference type="RefSeq" id="WP_145279705.1">
    <property type="nucleotide sequence ID" value="NZ_CP036429.1"/>
</dbReference>
<sequence>MTHVDRLEVAMLRRDLNLGIILALGLSTGRSRARDATDWREIRYREGTRAMPNPERGFYAPRMSDRMDRLGGLRERGITLLLVEIDLKPFKDSDLTPAKLDEVRAAFDATRRHGLKAIVRAAYGFTGRDYRADPEDMGRILGHIRQLGETYREHRDVLYAVQAGFLGPWGEWHGSNWGDPPSLEARRAVLFGLLDVVPDPICVQVRRPMFIRDIFADEPGGSELADAAAHGGTRLSRTGWHNDALLSPPTDMGTYAQPGWDRDRELRWCDSHGRHTPFGGETVPSSSGTPIDRVVEELGLLHACYLNSAYHRGTLDGWREAEYRGGSGFEHIERRLGYRLVAERLRHSTIAEPGGELRVELELRNVGFASPHLPREVALILDRGDRAYRLVLEDVDPRRWDPEVGTVTLRGEVPISADAPPGKWRLGLHLADPSPRLRDDGRYAIRLAGEGIGFEESAGWNVLADDLEIR</sequence>
<accession>A0A518HF84</accession>